<organism evidence="2 3">
    <name type="scientific">Fimbriimonas ginsengisoli Gsoil 348</name>
    <dbReference type="NCBI Taxonomy" id="661478"/>
    <lineage>
        <taxon>Bacteria</taxon>
        <taxon>Bacillati</taxon>
        <taxon>Armatimonadota</taxon>
        <taxon>Fimbriimonadia</taxon>
        <taxon>Fimbriimonadales</taxon>
        <taxon>Fimbriimonadaceae</taxon>
        <taxon>Fimbriimonas</taxon>
    </lineage>
</organism>
<protein>
    <submittedName>
        <fullName evidence="2">Uncharacterized protein</fullName>
    </submittedName>
</protein>
<dbReference type="HOGENOM" id="CLU_2057895_0_0_0"/>
<evidence type="ECO:0000313" key="2">
    <source>
        <dbReference type="EMBL" id="AIE85827.1"/>
    </source>
</evidence>
<dbReference type="AlphaFoldDB" id="A0A068NR17"/>
<gene>
    <name evidence="2" type="ORF">OP10G_2459</name>
</gene>
<dbReference type="KEGG" id="fgi:OP10G_2459"/>
<name>A0A068NR17_FIMGI</name>
<proteinExistence type="predicted"/>
<evidence type="ECO:0000313" key="3">
    <source>
        <dbReference type="Proteomes" id="UP000027982"/>
    </source>
</evidence>
<reference evidence="2 3" key="1">
    <citation type="journal article" date="2014" name="PLoS ONE">
        <title>The first complete genome sequence of the class fimbriimonadia in the phylum armatimonadetes.</title>
        <authorList>
            <person name="Hu Z.Y."/>
            <person name="Wang Y.Z."/>
            <person name="Im W.T."/>
            <person name="Wang S.Y."/>
            <person name="Zhao G.P."/>
            <person name="Zheng H.J."/>
            <person name="Quan Z.X."/>
        </authorList>
    </citation>
    <scope>NUCLEOTIDE SEQUENCE [LARGE SCALE GENOMIC DNA]</scope>
    <source>
        <strain evidence="2">Gsoil 348</strain>
    </source>
</reference>
<feature type="region of interest" description="Disordered" evidence="1">
    <location>
        <begin position="98"/>
        <end position="119"/>
    </location>
</feature>
<sequence>MELIFTPVAVNPTVARSSVKFKYQGAIVTANSTPSSEDSNFITYGATVEGKTVNTIISVRKRYPIANVYFFLPNSTSVQSEQPVTTLAELGQKTVTSTSGTGRIQGIGFTTTGATSGPP</sequence>
<dbReference type="EMBL" id="CP007139">
    <property type="protein sequence ID" value="AIE85827.1"/>
    <property type="molecule type" value="Genomic_DNA"/>
</dbReference>
<accession>A0A068NR17</accession>
<dbReference type="Proteomes" id="UP000027982">
    <property type="component" value="Chromosome"/>
</dbReference>
<evidence type="ECO:0000256" key="1">
    <source>
        <dbReference type="SAM" id="MobiDB-lite"/>
    </source>
</evidence>
<keyword evidence="3" id="KW-1185">Reference proteome</keyword>